<organism evidence="2 3">
    <name type="scientific">Calocera viscosa (strain TUFC12733)</name>
    <dbReference type="NCBI Taxonomy" id="1330018"/>
    <lineage>
        <taxon>Eukaryota</taxon>
        <taxon>Fungi</taxon>
        <taxon>Dikarya</taxon>
        <taxon>Basidiomycota</taxon>
        <taxon>Agaricomycotina</taxon>
        <taxon>Dacrymycetes</taxon>
        <taxon>Dacrymycetales</taxon>
        <taxon>Dacrymycetaceae</taxon>
        <taxon>Calocera</taxon>
    </lineage>
</organism>
<proteinExistence type="predicted"/>
<dbReference type="Pfam" id="PF12937">
    <property type="entry name" value="F-box-like"/>
    <property type="match status" value="1"/>
</dbReference>
<evidence type="ECO:0000313" key="2">
    <source>
        <dbReference type="EMBL" id="KZO99461.1"/>
    </source>
</evidence>
<evidence type="ECO:0000313" key="3">
    <source>
        <dbReference type="Proteomes" id="UP000076738"/>
    </source>
</evidence>
<accession>A0A167Q6H5</accession>
<dbReference type="AlphaFoldDB" id="A0A167Q6H5"/>
<dbReference type="SUPFAM" id="SSF81383">
    <property type="entry name" value="F-box domain"/>
    <property type="match status" value="1"/>
</dbReference>
<protein>
    <recommendedName>
        <fullName evidence="1">F-box domain-containing protein</fullName>
    </recommendedName>
</protein>
<dbReference type="InterPro" id="IPR001810">
    <property type="entry name" value="F-box_dom"/>
</dbReference>
<dbReference type="STRING" id="1330018.A0A167Q6H5"/>
<dbReference type="PROSITE" id="PS50181">
    <property type="entry name" value="FBOX"/>
    <property type="match status" value="1"/>
</dbReference>
<dbReference type="OrthoDB" id="3365698at2759"/>
<feature type="domain" description="F-box" evidence="1">
    <location>
        <begin position="25"/>
        <end position="75"/>
    </location>
</feature>
<dbReference type="Gene3D" id="3.80.10.10">
    <property type="entry name" value="Ribonuclease Inhibitor"/>
    <property type="match status" value="1"/>
</dbReference>
<dbReference type="Proteomes" id="UP000076738">
    <property type="component" value="Unassembled WGS sequence"/>
</dbReference>
<gene>
    <name evidence="2" type="ORF">CALVIDRAFT_561321</name>
</gene>
<keyword evidence="3" id="KW-1185">Reference proteome</keyword>
<dbReference type="InterPro" id="IPR036047">
    <property type="entry name" value="F-box-like_dom_sf"/>
</dbReference>
<sequence>MGHIDSSLQDSSATVHATAERASMPASIYALPTELIGEILEAWQALDPSAPESAVCVCRSWRSIALSMSTLWRVLTLGSAGIKVPLWHTRSHGRIEHLRLLANAIPRYFPMFGTLLDSAQLARLCSLECRLPEWLRYDVLRRMPQLRNLRVVITGNPVTLVWEVLASLESLRILDLVNAYPQDDRPLPFPKLRVVRLQCHEGAHLLRFLLKTCSGLPLEEAALSLRQAGDKAITHPNERDLVNLGSARCDYESLRHLRLEGKMDWHLLTSRLYLPDLRTIVMNNFPSPSAAACFGDLRPLEAPIRSLTISTHDHLAIEEGLSILIQLEGVPTLEHLRITGYLSDTFLDGLGEAYQPNLAHIDLSGCEGVSPAAAVRLAIARIESGHPLRRITLNGCPWVTPDLIPLVQDIGPTVEYSQRIAPIIPRGWSNWTFAQR</sequence>
<dbReference type="EMBL" id="KV417272">
    <property type="protein sequence ID" value="KZO99461.1"/>
    <property type="molecule type" value="Genomic_DNA"/>
</dbReference>
<dbReference type="Gene3D" id="1.20.1280.50">
    <property type="match status" value="1"/>
</dbReference>
<name>A0A167Q6H5_CALVF</name>
<dbReference type="InterPro" id="IPR032675">
    <property type="entry name" value="LRR_dom_sf"/>
</dbReference>
<dbReference type="SUPFAM" id="SSF52047">
    <property type="entry name" value="RNI-like"/>
    <property type="match status" value="1"/>
</dbReference>
<reference evidence="2 3" key="1">
    <citation type="journal article" date="2016" name="Mol. Biol. Evol.">
        <title>Comparative Genomics of Early-Diverging Mushroom-Forming Fungi Provides Insights into the Origins of Lignocellulose Decay Capabilities.</title>
        <authorList>
            <person name="Nagy L.G."/>
            <person name="Riley R."/>
            <person name="Tritt A."/>
            <person name="Adam C."/>
            <person name="Daum C."/>
            <person name="Floudas D."/>
            <person name="Sun H."/>
            <person name="Yadav J.S."/>
            <person name="Pangilinan J."/>
            <person name="Larsson K.H."/>
            <person name="Matsuura K."/>
            <person name="Barry K."/>
            <person name="Labutti K."/>
            <person name="Kuo R."/>
            <person name="Ohm R.A."/>
            <person name="Bhattacharya S.S."/>
            <person name="Shirouzu T."/>
            <person name="Yoshinaga Y."/>
            <person name="Martin F.M."/>
            <person name="Grigoriev I.V."/>
            <person name="Hibbett D.S."/>
        </authorList>
    </citation>
    <scope>NUCLEOTIDE SEQUENCE [LARGE SCALE GENOMIC DNA]</scope>
    <source>
        <strain evidence="2 3">TUFC12733</strain>
    </source>
</reference>
<evidence type="ECO:0000259" key="1">
    <source>
        <dbReference type="PROSITE" id="PS50181"/>
    </source>
</evidence>